<reference evidence="3 4" key="1">
    <citation type="journal article" date="2020" name="Cell Host Microbe">
        <title>Functional and Genomic Variation between Human-Derived Isolates of Lachnospiraceae Reveals Inter- and Intra-Species Diversity.</title>
        <authorList>
            <person name="Sorbara M.T."/>
            <person name="Littmann E.R."/>
            <person name="Fontana E."/>
            <person name="Moody T.U."/>
            <person name="Kohout C.E."/>
            <person name="Gjonbalaj M."/>
            <person name="Eaton V."/>
            <person name="Seok R."/>
            <person name="Leiner I.M."/>
            <person name="Pamer E.G."/>
        </authorList>
    </citation>
    <scope>NUCLEOTIDE SEQUENCE [LARGE SCALE GENOMIC DNA]</scope>
    <source>
        <strain evidence="3 4">MSK.1.17</strain>
    </source>
</reference>
<comment type="caution">
    <text evidence="2">The sequence shown here is derived from an EMBL/GenBank/DDBJ whole genome shotgun (WGS) entry which is preliminary data.</text>
</comment>
<dbReference type="InterPro" id="IPR052170">
    <property type="entry name" value="M29_Exopeptidase"/>
</dbReference>
<name>A0AAW5C1V3_9FIRM</name>
<dbReference type="Proteomes" id="UP001299608">
    <property type="component" value="Unassembled WGS sequence"/>
</dbReference>
<evidence type="ECO:0000313" key="5">
    <source>
        <dbReference type="Proteomes" id="UP001299608"/>
    </source>
</evidence>
<evidence type="ECO:0000256" key="1">
    <source>
        <dbReference type="ARBA" id="ARBA00022723"/>
    </source>
</evidence>
<organism evidence="2 5">
    <name type="scientific">Enterocloster aldenensis</name>
    <dbReference type="NCBI Taxonomy" id="358742"/>
    <lineage>
        <taxon>Bacteria</taxon>
        <taxon>Bacillati</taxon>
        <taxon>Bacillota</taxon>
        <taxon>Clostridia</taxon>
        <taxon>Lachnospirales</taxon>
        <taxon>Lachnospiraceae</taxon>
        <taxon>Enterocloster</taxon>
    </lineage>
</organism>
<keyword evidence="2" id="KW-0378">Hydrolase</keyword>
<dbReference type="PANTHER" id="PTHR34448">
    <property type="entry name" value="AMINOPEPTIDASE"/>
    <property type="match status" value="1"/>
</dbReference>
<protein>
    <submittedName>
        <fullName evidence="2">Aminopeptidase</fullName>
        <ecNumber evidence="2">3.4.11.-</ecNumber>
    </submittedName>
</protein>
<evidence type="ECO:0000313" key="3">
    <source>
        <dbReference type="EMBL" id="NSJ47436.1"/>
    </source>
</evidence>
<keyword evidence="2" id="KW-0031">Aminopeptidase</keyword>
<reference evidence="3" key="2">
    <citation type="submission" date="2020-02" db="EMBL/GenBank/DDBJ databases">
        <authorList>
            <person name="Littmann E."/>
            <person name="Sorbara M."/>
        </authorList>
    </citation>
    <scope>NUCLEOTIDE SEQUENCE</scope>
    <source>
        <strain evidence="3">MSK.1.17</strain>
    </source>
</reference>
<accession>A0AAW5C1V3</accession>
<reference evidence="2" key="3">
    <citation type="submission" date="2022-01" db="EMBL/GenBank/DDBJ databases">
        <title>Collection of gut derived symbiotic bacterial strains cultured from healthy donors.</title>
        <authorList>
            <person name="Lin H."/>
            <person name="Kohout C."/>
            <person name="Waligurski E."/>
            <person name="Pamer E.G."/>
        </authorList>
    </citation>
    <scope>NUCLEOTIDE SEQUENCE</scope>
    <source>
        <strain evidence="2">DFI.6.55</strain>
    </source>
</reference>
<keyword evidence="4" id="KW-1185">Reference proteome</keyword>
<dbReference type="Proteomes" id="UP000669239">
    <property type="component" value="Unassembled WGS sequence"/>
</dbReference>
<dbReference type="PANTHER" id="PTHR34448:SF1">
    <property type="entry name" value="BLL6088 PROTEIN"/>
    <property type="match status" value="1"/>
</dbReference>
<dbReference type="GO" id="GO:0046872">
    <property type="term" value="F:metal ion binding"/>
    <property type="evidence" value="ECO:0007669"/>
    <property type="project" value="UniProtKB-KW"/>
</dbReference>
<proteinExistence type="predicted"/>
<evidence type="ECO:0000313" key="4">
    <source>
        <dbReference type="Proteomes" id="UP000669239"/>
    </source>
</evidence>
<keyword evidence="2" id="KW-0645">Protease</keyword>
<dbReference type="Pfam" id="PF26233">
    <property type="entry name" value="NicX"/>
    <property type="match status" value="1"/>
</dbReference>
<dbReference type="GO" id="GO:0004177">
    <property type="term" value="F:aminopeptidase activity"/>
    <property type="evidence" value="ECO:0007669"/>
    <property type="project" value="UniProtKB-KW"/>
</dbReference>
<dbReference type="InterPro" id="IPR058739">
    <property type="entry name" value="NicX"/>
</dbReference>
<dbReference type="RefSeq" id="WP_117555983.1">
    <property type="nucleotide sequence ID" value="NZ_CAXTHN010000023.1"/>
</dbReference>
<evidence type="ECO:0000313" key="2">
    <source>
        <dbReference type="EMBL" id="MCG4747507.1"/>
    </source>
</evidence>
<dbReference type="EMBL" id="JAKNGE010000025">
    <property type="protein sequence ID" value="MCG4747507.1"/>
    <property type="molecule type" value="Genomic_DNA"/>
</dbReference>
<sequence>MKKILMARGADKVVSTCVKVKPGEKVLIITEASRLSIAEAIAAAVYRVQAEPILQVMVPRDTDGQEPPAPVAAAMKASDAFISVVGRSITHTHAVKDAIAGGSRGVVLTQFTEDMMIHGGIEADFEAARTECKAVAAALAGSEKIHLTTAMGTDLYYSAAGRRGNALYCMVEKGEFSTIPTVEANVSPLEGTANGVIVADGSIPYIGIGVLDEPVRCVVENGMITSIEGGRQARMLKEDLDSKQDPNVYNVAEMGLGLNPNCRFMGFMLEDEGVYGTAHIGIGTSITLGGTVKAACHYDLIMKDATVTADGKMILKDGKVVL</sequence>
<gene>
    <name evidence="3" type="ORF">G5B36_01785</name>
    <name evidence="2" type="ORF">L0N08_18935</name>
</gene>
<dbReference type="EC" id="3.4.11.-" evidence="2"/>
<dbReference type="EMBL" id="JAAITT010000002">
    <property type="protein sequence ID" value="NSJ47436.1"/>
    <property type="molecule type" value="Genomic_DNA"/>
</dbReference>
<dbReference type="SUPFAM" id="SSF144052">
    <property type="entry name" value="Thermophilic metalloprotease-like"/>
    <property type="match status" value="1"/>
</dbReference>
<keyword evidence="1" id="KW-0479">Metal-binding</keyword>
<dbReference type="AlphaFoldDB" id="A0AAW5C1V3"/>